<evidence type="ECO:0000256" key="6">
    <source>
        <dbReference type="RuleBase" id="RU362125"/>
    </source>
</evidence>
<protein>
    <submittedName>
        <fullName evidence="10">Isobutyryl-CoA dehydrogenase, mitochondrial</fullName>
    </submittedName>
</protein>
<dbReference type="Proteomes" id="UP001151582">
    <property type="component" value="Unassembled WGS sequence"/>
</dbReference>
<evidence type="ECO:0000259" key="9">
    <source>
        <dbReference type="Pfam" id="PF02771"/>
    </source>
</evidence>
<dbReference type="InterPro" id="IPR013786">
    <property type="entry name" value="AcylCoA_DH/ox_N"/>
</dbReference>
<feature type="non-terminal residue" evidence="10">
    <location>
        <position position="370"/>
    </location>
</feature>
<dbReference type="Pfam" id="PF02770">
    <property type="entry name" value="Acyl-CoA_dh_M"/>
    <property type="match status" value="1"/>
</dbReference>
<dbReference type="GO" id="GO:0050660">
    <property type="term" value="F:flavin adenine dinucleotide binding"/>
    <property type="evidence" value="ECO:0007669"/>
    <property type="project" value="InterPro"/>
</dbReference>
<reference evidence="10" key="1">
    <citation type="submission" date="2022-07" db="EMBL/GenBank/DDBJ databases">
        <title>Phylogenomic reconstructions and comparative analyses of Kickxellomycotina fungi.</title>
        <authorList>
            <person name="Reynolds N.K."/>
            <person name="Stajich J.E."/>
            <person name="Barry K."/>
            <person name="Grigoriev I.V."/>
            <person name="Crous P."/>
            <person name="Smith M.E."/>
        </authorList>
    </citation>
    <scope>NUCLEOTIDE SEQUENCE</scope>
    <source>
        <strain evidence="10">RSA 567</strain>
    </source>
</reference>
<dbReference type="EMBL" id="JANBQB010000321">
    <property type="protein sequence ID" value="KAJ1977779.1"/>
    <property type="molecule type" value="Genomic_DNA"/>
</dbReference>
<feature type="domain" description="Acyl-CoA dehydrogenase/oxidase C-terminal" evidence="7">
    <location>
        <begin position="269"/>
        <end position="368"/>
    </location>
</feature>
<keyword evidence="11" id="KW-1185">Reference proteome</keyword>
<dbReference type="Gene3D" id="2.40.110.10">
    <property type="entry name" value="Butyryl-CoA Dehydrogenase, subunit A, domain 2"/>
    <property type="match status" value="1"/>
</dbReference>
<evidence type="ECO:0000313" key="11">
    <source>
        <dbReference type="Proteomes" id="UP001151582"/>
    </source>
</evidence>
<evidence type="ECO:0000256" key="3">
    <source>
        <dbReference type="ARBA" id="ARBA00022630"/>
    </source>
</evidence>
<dbReference type="InterPro" id="IPR006091">
    <property type="entry name" value="Acyl-CoA_Oxase/DH_mid-dom"/>
</dbReference>
<dbReference type="PANTHER" id="PTHR43831">
    <property type="entry name" value="ISOBUTYRYL-COA DEHYDROGENASE"/>
    <property type="match status" value="1"/>
</dbReference>
<gene>
    <name evidence="10" type="primary">ACAD8_1</name>
    <name evidence="10" type="ORF">H4R34_003453</name>
</gene>
<dbReference type="FunFam" id="2.40.110.10:FF:000001">
    <property type="entry name" value="Acyl-CoA dehydrogenase, mitochondrial"/>
    <property type="match status" value="1"/>
</dbReference>
<dbReference type="Gene3D" id="1.10.540.10">
    <property type="entry name" value="Acyl-CoA dehydrogenase/oxidase, N-terminal domain"/>
    <property type="match status" value="1"/>
</dbReference>
<evidence type="ECO:0000313" key="10">
    <source>
        <dbReference type="EMBL" id="KAJ1977779.1"/>
    </source>
</evidence>
<accession>A0A9W8B272</accession>
<dbReference type="GO" id="GO:0005739">
    <property type="term" value="C:mitochondrion"/>
    <property type="evidence" value="ECO:0007669"/>
    <property type="project" value="TreeGrafter"/>
</dbReference>
<proteinExistence type="inferred from homology"/>
<evidence type="ECO:0000256" key="5">
    <source>
        <dbReference type="ARBA" id="ARBA00023002"/>
    </source>
</evidence>
<dbReference type="InterPro" id="IPR009075">
    <property type="entry name" value="AcylCo_DH/oxidase_C"/>
</dbReference>
<keyword evidence="5 6" id="KW-0560">Oxidoreductase</keyword>
<dbReference type="InterPro" id="IPR006089">
    <property type="entry name" value="Acyl-CoA_DH_CS"/>
</dbReference>
<keyword evidence="4 6" id="KW-0274">FAD</keyword>
<dbReference type="Pfam" id="PF00441">
    <property type="entry name" value="Acyl-CoA_dh_1"/>
    <property type="match status" value="1"/>
</dbReference>
<evidence type="ECO:0000256" key="4">
    <source>
        <dbReference type="ARBA" id="ARBA00022827"/>
    </source>
</evidence>
<evidence type="ECO:0000259" key="8">
    <source>
        <dbReference type="Pfam" id="PF02770"/>
    </source>
</evidence>
<feature type="domain" description="Acyl-CoA oxidase/dehydrogenase middle" evidence="8">
    <location>
        <begin position="164"/>
        <end position="257"/>
    </location>
</feature>
<dbReference type="InterPro" id="IPR009100">
    <property type="entry name" value="AcylCoA_DH/oxidase_NM_dom_sf"/>
</dbReference>
<evidence type="ECO:0000256" key="1">
    <source>
        <dbReference type="ARBA" id="ARBA00001974"/>
    </source>
</evidence>
<organism evidence="10 11">
    <name type="scientific">Dimargaris verticillata</name>
    <dbReference type="NCBI Taxonomy" id="2761393"/>
    <lineage>
        <taxon>Eukaryota</taxon>
        <taxon>Fungi</taxon>
        <taxon>Fungi incertae sedis</taxon>
        <taxon>Zoopagomycota</taxon>
        <taxon>Kickxellomycotina</taxon>
        <taxon>Dimargaritomycetes</taxon>
        <taxon>Dimargaritales</taxon>
        <taxon>Dimargaritaceae</taxon>
        <taxon>Dimargaris</taxon>
    </lineage>
</organism>
<dbReference type="InterPro" id="IPR037069">
    <property type="entry name" value="AcylCoA_DH/ox_N_sf"/>
</dbReference>
<dbReference type="Pfam" id="PF02771">
    <property type="entry name" value="Acyl-CoA_dh_N"/>
    <property type="match status" value="1"/>
</dbReference>
<evidence type="ECO:0000256" key="2">
    <source>
        <dbReference type="ARBA" id="ARBA00009347"/>
    </source>
</evidence>
<dbReference type="AlphaFoldDB" id="A0A9W8B272"/>
<feature type="domain" description="Acyl-CoA dehydrogenase/oxidase N-terminal" evidence="9">
    <location>
        <begin position="48"/>
        <end position="159"/>
    </location>
</feature>
<sequence>MILPRLVGSRLRPTAFIRPEQWLGRSKEFQARTVATLNTPLDPSLGLTDDQKELQQVARDFADNELAPQMQEWDAKEALPVDVLRRGAELGFGGLYVQEASGGTGLSRLDSSIIFEALATGCVSTTAYISIHNMCAWMVDQFGNDAQRATYLPRLITMEHLASYCLTEPGAGSDAASLATTARKENGTYILNGSKAFISNGGNSDVYLVMARTGESGPKGISCFIVDKDAPGLSFGKKELKMGWNSQPTRAVILEDCKVPEENLLGNLGQGFVIAMKGLDGGRINIASCSLGAAQASLETTIDYTKARRQFQKPIAAFQNTQFQLADMIADLNSSRLLVRQAAGLLDDQSPQATSFCAMAKAFATDKCFN</sequence>
<dbReference type="OrthoDB" id="9988775at2759"/>
<dbReference type="SUPFAM" id="SSF56645">
    <property type="entry name" value="Acyl-CoA dehydrogenase NM domain-like"/>
    <property type="match status" value="1"/>
</dbReference>
<dbReference type="SUPFAM" id="SSF47203">
    <property type="entry name" value="Acyl-CoA dehydrogenase C-terminal domain-like"/>
    <property type="match status" value="1"/>
</dbReference>
<name>A0A9W8B272_9FUNG</name>
<dbReference type="Gene3D" id="1.20.140.10">
    <property type="entry name" value="Butyryl-CoA Dehydrogenase, subunit A, domain 3"/>
    <property type="match status" value="1"/>
</dbReference>
<comment type="cofactor">
    <cofactor evidence="1 6">
        <name>FAD</name>
        <dbReference type="ChEBI" id="CHEBI:57692"/>
    </cofactor>
</comment>
<dbReference type="InterPro" id="IPR052547">
    <property type="entry name" value="Mito_Isobutyryl-CoADH"/>
</dbReference>
<dbReference type="PROSITE" id="PS00072">
    <property type="entry name" value="ACYL_COA_DH_1"/>
    <property type="match status" value="1"/>
</dbReference>
<dbReference type="PIRSF" id="PIRSF016578">
    <property type="entry name" value="HsaA"/>
    <property type="match status" value="1"/>
</dbReference>
<dbReference type="GO" id="GO:0003995">
    <property type="term" value="F:acyl-CoA dehydrogenase activity"/>
    <property type="evidence" value="ECO:0007669"/>
    <property type="project" value="InterPro"/>
</dbReference>
<keyword evidence="3 6" id="KW-0285">Flavoprotein</keyword>
<dbReference type="PANTHER" id="PTHR43831:SF1">
    <property type="entry name" value="ISOBUTYRYL-COA DEHYDROGENASE, MITOCHONDRIAL"/>
    <property type="match status" value="1"/>
</dbReference>
<dbReference type="InterPro" id="IPR036250">
    <property type="entry name" value="AcylCo_DH-like_C"/>
</dbReference>
<dbReference type="InterPro" id="IPR046373">
    <property type="entry name" value="Acyl-CoA_Oxase/DH_mid-dom_sf"/>
</dbReference>
<comment type="similarity">
    <text evidence="2 6">Belongs to the acyl-CoA dehydrogenase family.</text>
</comment>
<comment type="caution">
    <text evidence="10">The sequence shown here is derived from an EMBL/GenBank/DDBJ whole genome shotgun (WGS) entry which is preliminary data.</text>
</comment>
<evidence type="ECO:0000259" key="7">
    <source>
        <dbReference type="Pfam" id="PF00441"/>
    </source>
</evidence>